<dbReference type="InterPro" id="IPR040521">
    <property type="entry name" value="KDZ"/>
</dbReference>
<dbReference type="Pfam" id="PF18804">
    <property type="entry name" value="CxC3"/>
    <property type="match status" value="1"/>
</dbReference>
<gene>
    <name evidence="2" type="ORF">GHT06_020158</name>
</gene>
<dbReference type="PANTHER" id="PTHR33104">
    <property type="entry name" value="SI:DKEY-29D5.2"/>
    <property type="match status" value="1"/>
</dbReference>
<evidence type="ECO:0000259" key="1">
    <source>
        <dbReference type="Pfam" id="PF18804"/>
    </source>
</evidence>
<proteinExistence type="predicted"/>
<keyword evidence="3" id="KW-1185">Reference proteome</keyword>
<dbReference type="PANTHER" id="PTHR33104:SF2">
    <property type="entry name" value="CXC3 LIKE CYSTEINE CLUSTER DOMAIN-CONTAINING PROTEIN"/>
    <property type="match status" value="1"/>
</dbReference>
<dbReference type="AlphaFoldDB" id="A0AAD5PP89"/>
<feature type="domain" description="CxC3 like cysteine cluster" evidence="1">
    <location>
        <begin position="89"/>
        <end position="202"/>
    </location>
</feature>
<evidence type="ECO:0000313" key="2">
    <source>
        <dbReference type="EMBL" id="KAI9554881.1"/>
    </source>
</evidence>
<name>A0AAD5PP89_9CRUS</name>
<dbReference type="Pfam" id="PF18758">
    <property type="entry name" value="KDZ"/>
    <property type="match status" value="1"/>
</dbReference>
<evidence type="ECO:0000313" key="3">
    <source>
        <dbReference type="Proteomes" id="UP000820818"/>
    </source>
</evidence>
<protein>
    <recommendedName>
        <fullName evidence="1">CxC3 like cysteine cluster domain-containing protein</fullName>
    </recommendedName>
</protein>
<dbReference type="Proteomes" id="UP000820818">
    <property type="component" value="Linkage Group LG8"/>
</dbReference>
<accession>A0AAD5PP89</accession>
<dbReference type="InterPro" id="IPR040564">
    <property type="entry name" value="CxC3-like"/>
</dbReference>
<reference evidence="2 3" key="1">
    <citation type="submission" date="2022-05" db="EMBL/GenBank/DDBJ databases">
        <title>A multi-omics perspective on studying reproductive biology in Daphnia sinensis.</title>
        <authorList>
            <person name="Jia J."/>
        </authorList>
    </citation>
    <scope>NUCLEOTIDE SEQUENCE [LARGE SCALE GENOMIC DNA]</scope>
    <source>
        <strain evidence="2 3">WSL</strain>
    </source>
</reference>
<dbReference type="EMBL" id="WJBH02000008">
    <property type="protein sequence ID" value="KAI9554881.1"/>
    <property type="molecule type" value="Genomic_DNA"/>
</dbReference>
<organism evidence="2 3">
    <name type="scientific">Daphnia sinensis</name>
    <dbReference type="NCBI Taxonomy" id="1820382"/>
    <lineage>
        <taxon>Eukaryota</taxon>
        <taxon>Metazoa</taxon>
        <taxon>Ecdysozoa</taxon>
        <taxon>Arthropoda</taxon>
        <taxon>Crustacea</taxon>
        <taxon>Branchiopoda</taxon>
        <taxon>Diplostraca</taxon>
        <taxon>Cladocera</taxon>
        <taxon>Anomopoda</taxon>
        <taxon>Daphniidae</taxon>
        <taxon>Daphnia</taxon>
        <taxon>Daphnia similis group</taxon>
    </lineage>
</organism>
<sequence length="457" mass="52524">MNNIEDMYFDGLKIKKHAKRMGQIADDWDEHWDEVFDAHIESFATIPSICWNCKIFLTASYIRCLCCARTFCPHCDIQFHSWNVFHQHVAVPCFIPSLCQSCRSINTLTLEPLKNKYMIVVTLLGRFDLNAASFTCHNPACGATNEASVRNYVNAGYWPGSPTRTCTLFTQTYMVHWFHTKHQIPSTAAMKYIEVSGKMSSEGGRNPVINPVMFRTASSQFSYIQHKIDVDVKLNEFMRCKACVLPCKYCHFDVIFKLLKQLAGNIPLKKIAKDSVIVSDAKIQSYVEKINKLKPQKGYDNCGNSTYKAGKENTSRHRTQDETGLGSACYRHGVVLVTANLKSEENYRVVNFSQHFLWTLGYVYFCYDVICNYGKFFKDLVKVSEGHKMHDEWMRMTCASLGEEQEQKRYEKNAKKTYLESLADIHSRLQDDIGIHTAIVDSWQDSSLHQVRTGRFI</sequence>
<comment type="caution">
    <text evidence="2">The sequence shown here is derived from an EMBL/GenBank/DDBJ whole genome shotgun (WGS) entry which is preliminary data.</text>
</comment>